<protein>
    <submittedName>
        <fullName evidence="9">Outer membrane protein alpha</fullName>
    </submittedName>
</protein>
<dbReference type="Gene3D" id="3.30.1300.30">
    <property type="entry name" value="GSPII I/J protein-like"/>
    <property type="match status" value="1"/>
</dbReference>
<keyword evidence="7" id="KW-0998">Cell outer membrane</keyword>
<dbReference type="Proteomes" id="UP000255367">
    <property type="component" value="Unassembled WGS sequence"/>
</dbReference>
<evidence type="ECO:0000256" key="6">
    <source>
        <dbReference type="ARBA" id="ARBA00023136"/>
    </source>
</evidence>
<dbReference type="OrthoDB" id="1626884at2"/>
<evidence type="ECO:0000256" key="5">
    <source>
        <dbReference type="ARBA" id="ARBA00022729"/>
    </source>
</evidence>
<dbReference type="InterPro" id="IPR011049">
    <property type="entry name" value="Serralysin-like_metalloprot_C"/>
</dbReference>
<dbReference type="Gene3D" id="2.150.10.10">
    <property type="entry name" value="Serralysin-like metalloprotease, C-terminal"/>
    <property type="match status" value="1"/>
</dbReference>
<dbReference type="GO" id="GO:0009279">
    <property type="term" value="C:cell outer membrane"/>
    <property type="evidence" value="ECO:0007669"/>
    <property type="project" value="UniProtKB-SubCell"/>
</dbReference>
<dbReference type="Pfam" id="PF00395">
    <property type="entry name" value="SLH"/>
    <property type="match status" value="1"/>
</dbReference>
<proteinExistence type="predicted"/>
<keyword evidence="3" id="KW-1134">Transmembrane beta strand</keyword>
<dbReference type="AlphaFoldDB" id="A0A380NI70"/>
<comment type="subcellular location">
    <subcellularLocation>
        <location evidence="2">Cell outer membrane</location>
    </subcellularLocation>
    <subcellularLocation>
        <location evidence="1">Cell surface</location>
    </subcellularLocation>
</comment>
<dbReference type="SUPFAM" id="SSF101967">
    <property type="entry name" value="Adhesin YadA, collagen-binding domain"/>
    <property type="match status" value="1"/>
</dbReference>
<evidence type="ECO:0000256" key="1">
    <source>
        <dbReference type="ARBA" id="ARBA00004241"/>
    </source>
</evidence>
<dbReference type="PROSITE" id="PS51272">
    <property type="entry name" value="SLH"/>
    <property type="match status" value="1"/>
</dbReference>
<keyword evidence="6" id="KW-0472">Membrane</keyword>
<dbReference type="InterPro" id="IPR045584">
    <property type="entry name" value="Pilin-like"/>
</dbReference>
<keyword evidence="4" id="KW-0812">Transmembrane</keyword>
<evidence type="ECO:0000259" key="8">
    <source>
        <dbReference type="PROSITE" id="PS51272"/>
    </source>
</evidence>
<dbReference type="Gene3D" id="6.20.50.100">
    <property type="match status" value="2"/>
</dbReference>
<sequence>MGHKTSTKSASSSILGASSNIGTGSDYSFIGGSESIIGDNIKYATIVGSKSGVSSSGGTAIGYATDVAANTSYSVALGNNSKVKTDDMFTSAKLTEFKKELGDFYNKQWNISSSDGTYGVLSVGDSSSKRRIINVAKGRISSDSYDAINGSQIYHLTNDLNAKIAAAGGEVVAGTNIASIGTDTSEDGKPQYIVNAKNASVSVDDNFTLTPTENNQTNITDYNIKLKDTITIGEAKEGNNPITIDGTAGQITGLTNTSLTVDGFAKSGRAATEEQLNAAITKIEGNAYKGWTVSAEGGTGVAVNSGNTVDFSGAKDKNNHKNIVVSQKGTNLTFDLNSTVNVGTGDNTVAIDGEKGTVTAGAGVNKVAIDGNTAKVIVGTVEKTKVTLDGVAGSANIGNVAIDGATGNVTGLSNKTIYYDGFASGAGRAATEEQLQLVRNDLEGIKGSAYQGWNVSVNGEDSQAVGNNATVDFSGSKDKAGNQNIIVTKDGTNLQFGLSEKITLGEGHTQVVVDGGEGTLQVGTEAGKKVTVNGTTGMAEVGNISVNGSKGEVTGLTNTTLDADDFATVGRAATEEQLQSVNHQVTNNSIAINNLGNKVNQLDHRIDKVGAGAAALAALHPLDFDPDDKWDFVAGYGNYRGENAMALGAFYRPNEDTMFSVGGTLGNGDNMFNAGVSLKFGQGNNVSTSRVAMAKEIKDMRREMEAMKSAMLDSHAGRKVDTSKLQLFPDVPQNHWAYEYVATLAGNGMIQGYPDGTYDGNRPMTRYEFAAMLYRAMLNGATLSDKILTEFAPELERFTVDAVHTDKDGNPTVERVRVVRHK</sequence>
<evidence type="ECO:0000256" key="4">
    <source>
        <dbReference type="ARBA" id="ARBA00022692"/>
    </source>
</evidence>
<dbReference type="PANTHER" id="PTHR43308">
    <property type="entry name" value="OUTER MEMBRANE PROTEIN ALPHA-RELATED"/>
    <property type="match status" value="1"/>
</dbReference>
<dbReference type="InterPro" id="IPR051465">
    <property type="entry name" value="Cell_Envelope_Struct_Comp"/>
</dbReference>
<keyword evidence="10" id="KW-1185">Reference proteome</keyword>
<keyword evidence="5" id="KW-0732">Signal</keyword>
<dbReference type="SUPFAM" id="SSF54523">
    <property type="entry name" value="Pili subunits"/>
    <property type="match status" value="1"/>
</dbReference>
<evidence type="ECO:0000256" key="7">
    <source>
        <dbReference type="ARBA" id="ARBA00023237"/>
    </source>
</evidence>
<name>A0A380NI70_9FIRM</name>
<accession>A0A380NI70</accession>
<dbReference type="InterPro" id="IPR005594">
    <property type="entry name" value="YadA_C"/>
</dbReference>
<evidence type="ECO:0000256" key="3">
    <source>
        <dbReference type="ARBA" id="ARBA00022452"/>
    </source>
</evidence>
<reference evidence="9 10" key="1">
    <citation type="submission" date="2018-06" db="EMBL/GenBank/DDBJ databases">
        <authorList>
            <consortium name="Pathogen Informatics"/>
            <person name="Doyle S."/>
        </authorList>
    </citation>
    <scope>NUCLEOTIDE SEQUENCE [LARGE SCALE GENOMIC DNA]</scope>
    <source>
        <strain evidence="9 10">NCTC12020</strain>
    </source>
</reference>
<dbReference type="GO" id="GO:0009986">
    <property type="term" value="C:cell surface"/>
    <property type="evidence" value="ECO:0007669"/>
    <property type="project" value="UniProtKB-SubCell"/>
</dbReference>
<dbReference type="RefSeq" id="WP_115309878.1">
    <property type="nucleotide sequence ID" value="NZ_UHIO01000001.1"/>
</dbReference>
<evidence type="ECO:0000313" key="9">
    <source>
        <dbReference type="EMBL" id="SUP41707.1"/>
    </source>
</evidence>
<evidence type="ECO:0000256" key="2">
    <source>
        <dbReference type="ARBA" id="ARBA00004442"/>
    </source>
</evidence>
<feature type="domain" description="SLH" evidence="8">
    <location>
        <begin position="724"/>
        <end position="787"/>
    </location>
</feature>
<gene>
    <name evidence="9" type="primary">omp-alpha_1</name>
    <name evidence="9" type="ORF">NCTC12020_00646</name>
</gene>
<evidence type="ECO:0000313" key="10">
    <source>
        <dbReference type="Proteomes" id="UP000255367"/>
    </source>
</evidence>
<dbReference type="EMBL" id="UHIO01000001">
    <property type="protein sequence ID" value="SUP41707.1"/>
    <property type="molecule type" value="Genomic_DNA"/>
</dbReference>
<dbReference type="Pfam" id="PF03895">
    <property type="entry name" value="YadA_anchor"/>
    <property type="match status" value="1"/>
</dbReference>
<dbReference type="InterPro" id="IPR001119">
    <property type="entry name" value="SLH_dom"/>
</dbReference>
<organism evidence="9 10">
    <name type="scientific">Veillonella criceti</name>
    <dbReference type="NCBI Taxonomy" id="103891"/>
    <lineage>
        <taxon>Bacteria</taxon>
        <taxon>Bacillati</taxon>
        <taxon>Bacillota</taxon>
        <taxon>Negativicutes</taxon>
        <taxon>Veillonellales</taxon>
        <taxon>Veillonellaceae</taxon>
        <taxon>Veillonella</taxon>
    </lineage>
</organism>